<evidence type="ECO:0000256" key="1">
    <source>
        <dbReference type="SAM" id="MobiDB-lite"/>
    </source>
</evidence>
<proteinExistence type="predicted"/>
<feature type="compositionally biased region" description="Pro residues" evidence="1">
    <location>
        <begin position="896"/>
        <end position="906"/>
    </location>
</feature>
<feature type="compositionally biased region" description="Polar residues" evidence="1">
    <location>
        <begin position="675"/>
        <end position="689"/>
    </location>
</feature>
<evidence type="ECO:0000259" key="2">
    <source>
        <dbReference type="PROSITE" id="PS50011"/>
    </source>
</evidence>
<feature type="region of interest" description="Disordered" evidence="1">
    <location>
        <begin position="673"/>
        <end position="716"/>
    </location>
</feature>
<dbReference type="InterPro" id="IPR011989">
    <property type="entry name" value="ARM-like"/>
</dbReference>
<dbReference type="InterPro" id="IPR051177">
    <property type="entry name" value="CIK-Related_Protein"/>
</dbReference>
<feature type="compositionally biased region" description="Low complexity" evidence="1">
    <location>
        <begin position="970"/>
        <end position="983"/>
    </location>
</feature>
<dbReference type="SUPFAM" id="SSF56112">
    <property type="entry name" value="Protein kinase-like (PK-like)"/>
    <property type="match status" value="1"/>
</dbReference>
<feature type="compositionally biased region" description="Low complexity" evidence="1">
    <location>
        <begin position="907"/>
        <end position="918"/>
    </location>
</feature>
<dbReference type="FunCoup" id="A0A165JJX3">
    <property type="interactions" value="753"/>
</dbReference>
<organism evidence="3 4">
    <name type="scientific">Xylona heveae (strain CBS 132557 / TC161)</name>
    <dbReference type="NCBI Taxonomy" id="1328760"/>
    <lineage>
        <taxon>Eukaryota</taxon>
        <taxon>Fungi</taxon>
        <taxon>Dikarya</taxon>
        <taxon>Ascomycota</taxon>
        <taxon>Pezizomycotina</taxon>
        <taxon>Xylonomycetes</taxon>
        <taxon>Xylonales</taxon>
        <taxon>Xylonaceae</taxon>
        <taxon>Xylona</taxon>
    </lineage>
</organism>
<reference evidence="3 4" key="1">
    <citation type="journal article" date="2016" name="Fungal Biol.">
        <title>The genome of Xylona heveae provides a window into fungal endophytism.</title>
        <authorList>
            <person name="Gazis R."/>
            <person name="Kuo A."/>
            <person name="Riley R."/>
            <person name="LaButti K."/>
            <person name="Lipzen A."/>
            <person name="Lin J."/>
            <person name="Amirebrahimi M."/>
            <person name="Hesse C.N."/>
            <person name="Spatafora J.W."/>
            <person name="Henrissat B."/>
            <person name="Hainaut M."/>
            <person name="Grigoriev I.V."/>
            <person name="Hibbett D.S."/>
        </authorList>
    </citation>
    <scope>NUCLEOTIDE SEQUENCE [LARGE SCALE GENOMIC DNA]</scope>
    <source>
        <strain evidence="3 4">TC161</strain>
    </source>
</reference>
<dbReference type="Gene3D" id="3.30.200.20">
    <property type="entry name" value="Phosphorylase Kinase, domain 1"/>
    <property type="match status" value="1"/>
</dbReference>
<dbReference type="GO" id="GO:0004672">
    <property type="term" value="F:protein kinase activity"/>
    <property type="evidence" value="ECO:0007669"/>
    <property type="project" value="InterPro"/>
</dbReference>
<dbReference type="Gene3D" id="1.25.10.10">
    <property type="entry name" value="Leucine-rich Repeat Variant"/>
    <property type="match status" value="1"/>
</dbReference>
<sequence length="1003" mass="107100">MFSSALKSFTSNISANYSIASNPISVSGPWKIYDAKRKSTGQAVSVFVFDKKLLDPRSGGLAGGRANTAALKKLHEEIIERLKKEVGSLAKLRHPSILELAEPVEETRNGGLMFATEPVTASLAGLLKEQDEQERLGGLAGRTSRYVVEDADGGRRRREVEIDELEIQKGLLQVAKGLEFLHESAGLVHGNLTPDAIYLNSKSDWKISGLGFSGPATDAESSVPIFPISLSEVLHHDPRLPRSVQLDLDYTSPDFVLDGNITSSADMFSMGLLIVALYNTPHISPIQTNSSVSAYKKIFASHSSLPSQTNNYLSAKPLPKELATSVLPRLICRRPAQRLNALEFQQSTFFDNILVSTIRFLETLPAKSATEKTQFMRGLQRILPQFPKSVLEKKVLPALLEEVKDRSLLALTLRSVFKIISTLPSERRVLKEKVNPKLREIFLSSGSTQKASGLERDTGKEAGLMVVLENMNVFAEFSSTVEFKSDIWPIMQLALGSSTHGLIDAALQTLPVILPVLDVSTTRDELFPTIATIFTKTSSLAIKIQGLNSLYVLCGGSFEDQEEALGDDLNGVAKKPETNFKKQRLDKFTVQEKVVPLLKGIKTREPAVMMAALGVFRQVGDIGDSDFVALEVLPILWSFALGPLLNLEQFQKYMSLIKGLSNRIESEQLKKLRELSSSTPAPGTASLSRVSPFGAPGRTASRNGTPTTDEATAGTTADFEQLVLGKKSDAASNEAILDGGWASSPASAHPPKPQQPSAPVFSWSTVNPSAAAKQPTGVPRAITPDMALNNFAPLNPMNPSRPGPSTTNGSQPSFSTSVASLQPQNYATSNAPNNAWTGLSPQRTSSGPSLATLSSMQSTATNTATSPWASNASANPAGSASAFPSSFVPPSSSLMSPPPLAPPPAPSLSSSSPLSAFSIPPPRSSKPGTPVGAQYAQTMQPRYGAGLAGGMGGTTSGGFNTLPQAQPMNSSSFSTLASSTEATVPMQPANPQKQGLDAYESLL</sequence>
<accession>A0A165JJX3</accession>
<gene>
    <name evidence="3" type="ORF">L228DRAFT_10249</name>
</gene>
<dbReference type="OMA" id="MAHKCIP"/>
<dbReference type="PROSITE" id="PS50011">
    <property type="entry name" value="PROTEIN_KINASE_DOM"/>
    <property type="match status" value="1"/>
</dbReference>
<dbReference type="EMBL" id="KV407454">
    <property type="protein sequence ID" value="KZF26331.1"/>
    <property type="molecule type" value="Genomic_DNA"/>
</dbReference>
<evidence type="ECO:0000313" key="3">
    <source>
        <dbReference type="EMBL" id="KZF26331.1"/>
    </source>
</evidence>
<dbReference type="Proteomes" id="UP000076632">
    <property type="component" value="Unassembled WGS sequence"/>
</dbReference>
<dbReference type="OrthoDB" id="79687at2759"/>
<dbReference type="GO" id="GO:0005524">
    <property type="term" value="F:ATP binding"/>
    <property type="evidence" value="ECO:0007669"/>
    <property type="project" value="InterPro"/>
</dbReference>
<dbReference type="SMART" id="SM00220">
    <property type="entry name" value="S_TKc"/>
    <property type="match status" value="1"/>
</dbReference>
<feature type="region of interest" description="Disordered" evidence="1">
    <location>
        <begin position="788"/>
        <end position="1003"/>
    </location>
</feature>
<dbReference type="InParanoid" id="A0A165JJX3"/>
<dbReference type="InterPro" id="IPR000719">
    <property type="entry name" value="Prot_kinase_dom"/>
</dbReference>
<feature type="region of interest" description="Disordered" evidence="1">
    <location>
        <begin position="738"/>
        <end position="763"/>
    </location>
</feature>
<keyword evidence="4" id="KW-1185">Reference proteome</keyword>
<feature type="domain" description="Protein kinase" evidence="2">
    <location>
        <begin position="32"/>
        <end position="350"/>
    </location>
</feature>
<dbReference type="GeneID" id="28894003"/>
<dbReference type="PANTHER" id="PTHR12984:SF6">
    <property type="entry name" value="SCY1-LIKE PROTEIN 2"/>
    <property type="match status" value="1"/>
</dbReference>
<dbReference type="InterPro" id="IPR016024">
    <property type="entry name" value="ARM-type_fold"/>
</dbReference>
<dbReference type="AlphaFoldDB" id="A0A165JJX3"/>
<dbReference type="Pfam" id="PF00069">
    <property type="entry name" value="Pkinase"/>
    <property type="match status" value="1"/>
</dbReference>
<dbReference type="PANTHER" id="PTHR12984">
    <property type="entry name" value="SCY1-RELATED S/T PROTEIN KINASE-LIKE"/>
    <property type="match status" value="1"/>
</dbReference>
<feature type="compositionally biased region" description="Low complexity" evidence="1">
    <location>
        <begin position="704"/>
        <end position="716"/>
    </location>
</feature>
<dbReference type="STRING" id="1328760.A0A165JJX3"/>
<feature type="compositionally biased region" description="Polar residues" evidence="1">
    <location>
        <begin position="803"/>
        <end position="857"/>
    </location>
</feature>
<feature type="compositionally biased region" description="Low complexity" evidence="1">
    <location>
        <begin position="858"/>
        <end position="895"/>
    </location>
</feature>
<dbReference type="CDD" id="cd14011">
    <property type="entry name" value="PK_SCY1_like"/>
    <property type="match status" value="1"/>
</dbReference>
<protein>
    <recommendedName>
        <fullName evidence="2">Protein kinase domain-containing protein</fullName>
    </recommendedName>
</protein>
<dbReference type="SUPFAM" id="SSF48371">
    <property type="entry name" value="ARM repeat"/>
    <property type="match status" value="1"/>
</dbReference>
<feature type="compositionally biased region" description="Gly residues" evidence="1">
    <location>
        <begin position="946"/>
        <end position="956"/>
    </location>
</feature>
<evidence type="ECO:0000313" key="4">
    <source>
        <dbReference type="Proteomes" id="UP000076632"/>
    </source>
</evidence>
<dbReference type="Gene3D" id="1.10.510.10">
    <property type="entry name" value="Transferase(Phosphotransferase) domain 1"/>
    <property type="match status" value="1"/>
</dbReference>
<dbReference type="RefSeq" id="XP_018191886.1">
    <property type="nucleotide sequence ID" value="XM_018328866.1"/>
</dbReference>
<name>A0A165JJX3_XYLHT</name>
<dbReference type="InterPro" id="IPR011009">
    <property type="entry name" value="Kinase-like_dom_sf"/>
</dbReference>
<feature type="compositionally biased region" description="Polar residues" evidence="1">
    <location>
        <begin position="959"/>
        <end position="969"/>
    </location>
</feature>